<comment type="cofactor">
    <cofactor evidence="1">
        <name>Fe(2+)</name>
        <dbReference type="ChEBI" id="CHEBI:29033"/>
    </cofactor>
</comment>
<dbReference type="PATRIC" id="fig|270351.6.peg.2562"/>
<keyword evidence="2" id="KW-0479">Metal-binding</keyword>
<sequence>MRAGVDSEQAQAVTPRTGVTPPRLAAVPRETVVAGMLGDPATFFRDHWRRAPFLAPQAGHAVAGAYGVEDYLADLADAVAPPFRAVTVQDGARVFSQHDTVEDLRAAVAAGAVSATKISRLWHGGGPTSWGWMRALFGDLCRAVAMIYLDPETCEDVDLFLAGPRSGLGAHIDATDVFTLQLAGERHWTVDETVQLPAILDLMRDPAWHPSQEVPFQAPTRSFTLQPGDGLYVPAHAVHRVSGVSWSVSLSFGLRTVNEIDLIEHLLDRAKRSRYRGLPPLPSWPASEADGNAAAKRELVGRVRDLLRQIEFAATATAMAPLRLPATLAEPSADVPDGSPQERRPGVRPPPCGND</sequence>
<dbReference type="PANTHER" id="PTHR13096">
    <property type="entry name" value="MINA53 MYC INDUCED NUCLEAR ANTIGEN"/>
    <property type="match status" value="1"/>
</dbReference>
<evidence type="ECO:0000256" key="3">
    <source>
        <dbReference type="ARBA" id="ARBA00023004"/>
    </source>
</evidence>
<name>A0A0J6S837_9HYPH</name>
<dbReference type="AlphaFoldDB" id="A0A0J6S837"/>
<evidence type="ECO:0000256" key="1">
    <source>
        <dbReference type="ARBA" id="ARBA00001954"/>
    </source>
</evidence>
<dbReference type="SUPFAM" id="SSF51197">
    <property type="entry name" value="Clavaminate synthase-like"/>
    <property type="match status" value="1"/>
</dbReference>
<organism evidence="6 7">
    <name type="scientific">Methylobacterium aquaticum</name>
    <dbReference type="NCBI Taxonomy" id="270351"/>
    <lineage>
        <taxon>Bacteria</taxon>
        <taxon>Pseudomonadati</taxon>
        <taxon>Pseudomonadota</taxon>
        <taxon>Alphaproteobacteria</taxon>
        <taxon>Hyphomicrobiales</taxon>
        <taxon>Methylobacteriaceae</taxon>
        <taxon>Methylobacterium</taxon>
    </lineage>
</organism>
<comment type="caution">
    <text evidence="6">The sequence shown here is derived from an EMBL/GenBank/DDBJ whole genome shotgun (WGS) entry which is preliminary data.</text>
</comment>
<dbReference type="EMBL" id="LABX01000191">
    <property type="protein sequence ID" value="KMO29884.1"/>
    <property type="molecule type" value="Genomic_DNA"/>
</dbReference>
<reference evidence="6 7" key="1">
    <citation type="submission" date="2015-03" db="EMBL/GenBank/DDBJ databases">
        <title>Genome sequencing of Methylobacterium aquaticum DSM16371 type strain.</title>
        <authorList>
            <person name="Chaudhry V."/>
            <person name="Patil P.B."/>
        </authorList>
    </citation>
    <scope>NUCLEOTIDE SEQUENCE [LARGE SCALE GENOMIC DNA]</scope>
    <source>
        <strain evidence="6 7">DSM 16371</strain>
    </source>
</reference>
<feature type="region of interest" description="Disordered" evidence="4">
    <location>
        <begin position="1"/>
        <end position="22"/>
    </location>
</feature>
<protein>
    <recommendedName>
        <fullName evidence="5">JmjC domain-containing protein</fullName>
    </recommendedName>
</protein>
<dbReference type="RefSeq" id="WP_048466174.1">
    <property type="nucleotide sequence ID" value="NZ_LABX01000191.1"/>
</dbReference>
<dbReference type="OrthoDB" id="9764016at2"/>
<dbReference type="GO" id="GO:0046872">
    <property type="term" value="F:metal ion binding"/>
    <property type="evidence" value="ECO:0007669"/>
    <property type="project" value="UniProtKB-KW"/>
</dbReference>
<accession>A0A0J6S837</accession>
<evidence type="ECO:0000256" key="4">
    <source>
        <dbReference type="SAM" id="MobiDB-lite"/>
    </source>
</evidence>
<evidence type="ECO:0000256" key="2">
    <source>
        <dbReference type="ARBA" id="ARBA00022723"/>
    </source>
</evidence>
<dbReference type="InterPro" id="IPR039994">
    <property type="entry name" value="NO66-like"/>
</dbReference>
<feature type="domain" description="JmjC" evidence="5">
    <location>
        <begin position="110"/>
        <end position="271"/>
    </location>
</feature>
<dbReference type="Gene3D" id="2.60.120.650">
    <property type="entry name" value="Cupin"/>
    <property type="match status" value="1"/>
</dbReference>
<evidence type="ECO:0000313" key="6">
    <source>
        <dbReference type="EMBL" id="KMO29884.1"/>
    </source>
</evidence>
<evidence type="ECO:0000259" key="5">
    <source>
        <dbReference type="PROSITE" id="PS51184"/>
    </source>
</evidence>
<dbReference type="InterPro" id="IPR003347">
    <property type="entry name" value="JmjC_dom"/>
</dbReference>
<gene>
    <name evidence="6" type="ORF">VP06_23330</name>
</gene>
<dbReference type="Proteomes" id="UP000035929">
    <property type="component" value="Unassembled WGS sequence"/>
</dbReference>
<feature type="region of interest" description="Disordered" evidence="4">
    <location>
        <begin position="323"/>
        <end position="355"/>
    </location>
</feature>
<evidence type="ECO:0000313" key="7">
    <source>
        <dbReference type="Proteomes" id="UP000035929"/>
    </source>
</evidence>
<dbReference type="PANTHER" id="PTHR13096:SF8">
    <property type="entry name" value="RIBOSOMAL OXYGENASE 1"/>
    <property type="match status" value="1"/>
</dbReference>
<dbReference type="Pfam" id="PF08007">
    <property type="entry name" value="JmjC_2"/>
    <property type="match status" value="1"/>
</dbReference>
<dbReference type="PROSITE" id="PS51184">
    <property type="entry name" value="JMJC"/>
    <property type="match status" value="1"/>
</dbReference>
<dbReference type="SMART" id="SM00558">
    <property type="entry name" value="JmjC"/>
    <property type="match status" value="1"/>
</dbReference>
<keyword evidence="3" id="KW-0408">Iron</keyword>
<proteinExistence type="predicted"/>